<feature type="compositionally biased region" description="Low complexity" evidence="1">
    <location>
        <begin position="185"/>
        <end position="194"/>
    </location>
</feature>
<dbReference type="RefSeq" id="WP_377048929.1">
    <property type="nucleotide sequence ID" value="NZ_JBHLVZ010000002.1"/>
</dbReference>
<evidence type="ECO:0000259" key="3">
    <source>
        <dbReference type="Pfam" id="PF07987"/>
    </source>
</evidence>
<dbReference type="EMBL" id="JBHLVZ010000002">
    <property type="protein sequence ID" value="MFC0384805.1"/>
    <property type="molecule type" value="Genomic_DNA"/>
</dbReference>
<feature type="domain" description="YncI copper-binding" evidence="3">
    <location>
        <begin position="111"/>
        <end position="186"/>
    </location>
</feature>
<reference evidence="4 5" key="1">
    <citation type="submission" date="2024-09" db="EMBL/GenBank/DDBJ databases">
        <authorList>
            <person name="Sun Q."/>
            <person name="Mori K."/>
        </authorList>
    </citation>
    <scope>NUCLEOTIDE SEQUENCE [LARGE SCALE GENOMIC DNA]</scope>
    <source>
        <strain evidence="4 5">CCM 7468</strain>
    </source>
</reference>
<evidence type="ECO:0000313" key="5">
    <source>
        <dbReference type="Proteomes" id="UP001589789"/>
    </source>
</evidence>
<dbReference type="Gene3D" id="2.60.40.2230">
    <property type="entry name" value="Uncharacterised protein YcnI-like PF07987, DUF1775"/>
    <property type="match status" value="1"/>
</dbReference>
<feature type="chain" id="PRO_5047223877" evidence="2">
    <location>
        <begin position="23"/>
        <end position="194"/>
    </location>
</feature>
<protein>
    <submittedName>
        <fullName evidence="4">YcnI family protein</fullName>
    </submittedName>
</protein>
<feature type="region of interest" description="Disordered" evidence="1">
    <location>
        <begin position="80"/>
        <end position="114"/>
    </location>
</feature>
<accession>A0ABV6IPV5</accession>
<evidence type="ECO:0000256" key="1">
    <source>
        <dbReference type="SAM" id="MobiDB-lite"/>
    </source>
</evidence>
<organism evidence="4 5">
    <name type="scientific">Muricoccus vinaceus</name>
    <dbReference type="NCBI Taxonomy" id="424704"/>
    <lineage>
        <taxon>Bacteria</taxon>
        <taxon>Pseudomonadati</taxon>
        <taxon>Pseudomonadota</taxon>
        <taxon>Alphaproteobacteria</taxon>
        <taxon>Acetobacterales</taxon>
        <taxon>Roseomonadaceae</taxon>
        <taxon>Muricoccus</taxon>
    </lineage>
</organism>
<keyword evidence="5" id="KW-1185">Reference proteome</keyword>
<dbReference type="Proteomes" id="UP001589789">
    <property type="component" value="Unassembled WGS sequence"/>
</dbReference>
<gene>
    <name evidence="4" type="ORF">ACFFIC_04475</name>
</gene>
<feature type="signal peptide" evidence="2">
    <location>
        <begin position="1"/>
        <end position="22"/>
    </location>
</feature>
<comment type="caution">
    <text evidence="4">The sequence shown here is derived from an EMBL/GenBank/DDBJ whole genome shotgun (WGS) entry which is preliminary data.</text>
</comment>
<dbReference type="InterPro" id="IPR012533">
    <property type="entry name" value="YcnI-copper_dom"/>
</dbReference>
<dbReference type="CDD" id="cd08545">
    <property type="entry name" value="YcnI_like"/>
    <property type="match status" value="1"/>
</dbReference>
<dbReference type="InterPro" id="IPR038507">
    <property type="entry name" value="YcnI-like_sf"/>
</dbReference>
<name>A0ABV6IPV5_9PROT</name>
<keyword evidence="2" id="KW-0732">Signal</keyword>
<sequence length="194" mass="19543">MILRNGLAGLGLLALVAAPASAHITLDRADVPADSYVRLALRVTHGCGGAATTALRVTLPPELRGARPMPHPGWSLAAAGAAPRGAHAGHGTQPAPANQAEHAGHAAHQAAAATASGAPGEIAWTGGRLDDAFYDEFVLMVRTPAEPGALLRFPVVQECEGGVVARWTEAAAPRGGEGRGPGPAPVARVVARAP</sequence>
<dbReference type="Pfam" id="PF07987">
    <property type="entry name" value="DUF1775"/>
    <property type="match status" value="2"/>
</dbReference>
<evidence type="ECO:0000313" key="4">
    <source>
        <dbReference type="EMBL" id="MFC0384805.1"/>
    </source>
</evidence>
<proteinExistence type="predicted"/>
<evidence type="ECO:0000256" key="2">
    <source>
        <dbReference type="SAM" id="SignalP"/>
    </source>
</evidence>
<feature type="region of interest" description="Disordered" evidence="1">
    <location>
        <begin position="172"/>
        <end position="194"/>
    </location>
</feature>
<feature type="domain" description="YncI copper-binding" evidence="3">
    <location>
        <begin position="23"/>
        <end position="80"/>
    </location>
</feature>